<name>A0A5M6INW7_9PROT</name>
<keyword evidence="1" id="KW-1133">Transmembrane helix</keyword>
<feature type="transmembrane region" description="Helical" evidence="1">
    <location>
        <begin position="245"/>
        <end position="273"/>
    </location>
</feature>
<feature type="transmembrane region" description="Helical" evidence="1">
    <location>
        <begin position="68"/>
        <end position="89"/>
    </location>
</feature>
<evidence type="ECO:0000313" key="3">
    <source>
        <dbReference type="Proteomes" id="UP000325255"/>
    </source>
</evidence>
<sequence>MTIRNPVEWVADRSIHAGSAIRSASHSVHPVDRPAAAVTPVVRRIRSSELWDVLARGLDDFGANRTDVLFLCVLYPVLGLVMARAAAGYGMVPLLFPLASGFALVGPLAGVGLYEMSRQRERGGHAGWSSAFGVVRAPAFGAILLLGLILTGIFVLWLLAAQAIYDVTLGPEPPVSVSAFVQDVFTTPAGWAMIVGGIGAGFLFALLVMAISVVSFPLMLDREVGLETAVWTSIRAVAANPRPMAMWGLIVAASLVIGSIPLFFGLVIVLPVLGHATWHLYRKVVAH</sequence>
<keyword evidence="1" id="KW-0812">Transmembrane</keyword>
<feature type="transmembrane region" description="Helical" evidence="1">
    <location>
        <begin position="95"/>
        <end position="116"/>
    </location>
</feature>
<dbReference type="RefSeq" id="WP_150042925.1">
    <property type="nucleotide sequence ID" value="NZ_OW485601.1"/>
</dbReference>
<keyword evidence="3" id="KW-1185">Reference proteome</keyword>
<evidence type="ECO:0000256" key="1">
    <source>
        <dbReference type="SAM" id="Phobius"/>
    </source>
</evidence>
<reference evidence="2 3" key="1">
    <citation type="submission" date="2019-09" db="EMBL/GenBank/DDBJ databases">
        <title>Genome sequence of Rhodovastum atsumiense, a diverse member of the Acetobacteraceae family of non-sulfur purple photosynthetic bacteria.</title>
        <authorList>
            <person name="Meyer T."/>
            <person name="Kyndt J."/>
        </authorList>
    </citation>
    <scope>NUCLEOTIDE SEQUENCE [LARGE SCALE GENOMIC DNA]</scope>
    <source>
        <strain evidence="2 3">DSM 21279</strain>
    </source>
</reference>
<evidence type="ECO:0000313" key="2">
    <source>
        <dbReference type="EMBL" id="KAA5609963.1"/>
    </source>
</evidence>
<accession>A0A5M6INW7</accession>
<dbReference type="AlphaFoldDB" id="A0A5M6INW7"/>
<proteinExistence type="predicted"/>
<comment type="caution">
    <text evidence="2">The sequence shown here is derived from an EMBL/GenBank/DDBJ whole genome shotgun (WGS) entry which is preliminary data.</text>
</comment>
<feature type="transmembrane region" description="Helical" evidence="1">
    <location>
        <begin position="191"/>
        <end position="216"/>
    </location>
</feature>
<feature type="transmembrane region" description="Helical" evidence="1">
    <location>
        <begin position="137"/>
        <end position="165"/>
    </location>
</feature>
<protein>
    <submittedName>
        <fullName evidence="2">DUF2189 domain-containing protein</fullName>
    </submittedName>
</protein>
<gene>
    <name evidence="2" type="ORF">F1189_21435</name>
</gene>
<dbReference type="InterPro" id="IPR018692">
    <property type="entry name" value="DUF2189"/>
</dbReference>
<dbReference type="Proteomes" id="UP000325255">
    <property type="component" value="Unassembled WGS sequence"/>
</dbReference>
<organism evidence="2 3">
    <name type="scientific">Rhodovastum atsumiense</name>
    <dbReference type="NCBI Taxonomy" id="504468"/>
    <lineage>
        <taxon>Bacteria</taxon>
        <taxon>Pseudomonadati</taxon>
        <taxon>Pseudomonadota</taxon>
        <taxon>Alphaproteobacteria</taxon>
        <taxon>Acetobacterales</taxon>
        <taxon>Acetobacteraceae</taxon>
        <taxon>Rhodovastum</taxon>
    </lineage>
</organism>
<keyword evidence="1" id="KW-0472">Membrane</keyword>
<dbReference type="EMBL" id="VWPK01000040">
    <property type="protein sequence ID" value="KAA5609963.1"/>
    <property type="molecule type" value="Genomic_DNA"/>
</dbReference>
<dbReference type="OrthoDB" id="9809543at2"/>
<dbReference type="Pfam" id="PF09955">
    <property type="entry name" value="DUF2189"/>
    <property type="match status" value="1"/>
</dbReference>